<evidence type="ECO:0000259" key="1">
    <source>
        <dbReference type="Pfam" id="PF00248"/>
    </source>
</evidence>
<geneLocation type="plasmid" evidence="3">
    <name>pthaf100_a</name>
</geneLocation>
<gene>
    <name evidence="2" type="primary">ydhF2</name>
    <name evidence="2" type="ORF">FIV01_19985</name>
</gene>
<protein>
    <submittedName>
        <fullName evidence="2">Oxidoreductase YdhF</fullName>
        <ecNumber evidence="2">1.-.-.-</ecNumber>
    </submittedName>
</protein>
<keyword evidence="2" id="KW-0560">Oxidoreductase</keyword>
<dbReference type="InterPro" id="IPR036812">
    <property type="entry name" value="NAD(P)_OxRdtase_dom_sf"/>
</dbReference>
<dbReference type="PANTHER" id="PTHR43364:SF1">
    <property type="entry name" value="OXIDOREDUCTASE YDHF"/>
    <property type="match status" value="1"/>
</dbReference>
<organism evidence="2 3">
    <name type="scientific">Vibrio aquimaris</name>
    <dbReference type="NCBI Taxonomy" id="2587862"/>
    <lineage>
        <taxon>Bacteria</taxon>
        <taxon>Pseudomonadati</taxon>
        <taxon>Pseudomonadota</taxon>
        <taxon>Gammaproteobacteria</taxon>
        <taxon>Vibrionales</taxon>
        <taxon>Vibrionaceae</taxon>
        <taxon>Vibrio</taxon>
    </lineage>
</organism>
<dbReference type="PANTHER" id="PTHR43364">
    <property type="entry name" value="NADH-SPECIFIC METHYLGLYOXAL REDUCTASE-RELATED"/>
    <property type="match status" value="1"/>
</dbReference>
<feature type="domain" description="NADP-dependent oxidoreductase" evidence="1">
    <location>
        <begin position="17"/>
        <end position="90"/>
    </location>
</feature>
<dbReference type="EC" id="1.-.-.-" evidence="2"/>
<dbReference type="AlphaFoldDB" id="A0A5P9CSL7"/>
<dbReference type="Gene3D" id="3.20.20.100">
    <property type="entry name" value="NADP-dependent oxidoreductase domain"/>
    <property type="match status" value="1"/>
</dbReference>
<dbReference type="Pfam" id="PF00248">
    <property type="entry name" value="Aldo_ket_red"/>
    <property type="match status" value="1"/>
</dbReference>
<reference evidence="2 3" key="1">
    <citation type="submission" date="2019-10" db="EMBL/GenBank/DDBJ databases">
        <title>Complete genome sequence of Vibrio sp. strain THAF100, isolated from non-filtered water from the water column of tank 6 of a marine aquarium containing stony-coral fragments. Water maintained at 26 degree C.</title>
        <authorList>
            <person name="Ruckert C."/>
            <person name="Franco A."/>
            <person name="Kalinowski J."/>
            <person name="Glaeser S."/>
        </authorList>
    </citation>
    <scope>NUCLEOTIDE SEQUENCE [LARGE SCALE GENOMIC DNA]</scope>
    <source>
        <strain evidence="2 3">THAF100</strain>
        <plasmid evidence="3">pthaf100_a</plasmid>
    </source>
</reference>
<sequence length="100" mass="11455">MVSKMTIAPQGPELSELVQGYWRLAEWGMTAKNRLSFLKQHIDLGITTVDHADIYGGYQCESLFGEALKLEPSIREQIEIVTKCNIMRCDAQYPTRRINH</sequence>
<dbReference type="KEGG" id="vaq:FIV01_19985"/>
<keyword evidence="2" id="KW-0614">Plasmid</keyword>
<evidence type="ECO:0000313" key="2">
    <source>
        <dbReference type="EMBL" id="QFT28682.1"/>
    </source>
</evidence>
<dbReference type="InterPro" id="IPR023210">
    <property type="entry name" value="NADP_OxRdtase_dom"/>
</dbReference>
<dbReference type="EMBL" id="CP045351">
    <property type="protein sequence ID" value="QFT28682.1"/>
    <property type="molecule type" value="Genomic_DNA"/>
</dbReference>
<dbReference type="Proteomes" id="UP000326936">
    <property type="component" value="Plasmid pTHAF100_a"/>
</dbReference>
<evidence type="ECO:0000313" key="3">
    <source>
        <dbReference type="Proteomes" id="UP000326936"/>
    </source>
</evidence>
<dbReference type="SUPFAM" id="SSF51430">
    <property type="entry name" value="NAD(P)-linked oxidoreductase"/>
    <property type="match status" value="1"/>
</dbReference>
<proteinExistence type="predicted"/>
<name>A0A5P9CSL7_9VIBR</name>
<dbReference type="GO" id="GO:0005829">
    <property type="term" value="C:cytosol"/>
    <property type="evidence" value="ECO:0007669"/>
    <property type="project" value="TreeGrafter"/>
</dbReference>
<accession>A0A5P9CSL7</accession>
<dbReference type="InterPro" id="IPR050523">
    <property type="entry name" value="AKR_Detox_Biosynth"/>
</dbReference>
<dbReference type="GO" id="GO:0016491">
    <property type="term" value="F:oxidoreductase activity"/>
    <property type="evidence" value="ECO:0007669"/>
    <property type="project" value="UniProtKB-KW"/>
</dbReference>
<keyword evidence="3" id="KW-1185">Reference proteome</keyword>